<evidence type="ECO:0000313" key="2">
    <source>
        <dbReference type="EMBL" id="CDG86161.1"/>
    </source>
</evidence>
<evidence type="ECO:0000256" key="1">
    <source>
        <dbReference type="SAM" id="MobiDB-lite"/>
    </source>
</evidence>
<gene>
    <name evidence="2" type="ORF">GJA_5574</name>
</gene>
<dbReference type="GO" id="GO:0003677">
    <property type="term" value="F:DNA binding"/>
    <property type="evidence" value="ECO:0007669"/>
    <property type="project" value="InterPro"/>
</dbReference>
<dbReference type="HOGENOM" id="CLU_1303512_0_0_4"/>
<dbReference type="KEGG" id="jag:GJA_5574"/>
<dbReference type="InterPro" id="IPR001387">
    <property type="entry name" value="Cro/C1-type_HTH"/>
</dbReference>
<organism evidence="2 3">
    <name type="scientific">Janthinobacterium agaricidamnosum NBRC 102515 = DSM 9628</name>
    <dbReference type="NCBI Taxonomy" id="1349767"/>
    <lineage>
        <taxon>Bacteria</taxon>
        <taxon>Pseudomonadati</taxon>
        <taxon>Pseudomonadota</taxon>
        <taxon>Betaproteobacteria</taxon>
        <taxon>Burkholderiales</taxon>
        <taxon>Oxalobacteraceae</taxon>
        <taxon>Janthinobacterium</taxon>
    </lineage>
</organism>
<evidence type="ECO:0000313" key="3">
    <source>
        <dbReference type="Proteomes" id="UP000027604"/>
    </source>
</evidence>
<dbReference type="CDD" id="cd00093">
    <property type="entry name" value="HTH_XRE"/>
    <property type="match status" value="1"/>
</dbReference>
<dbReference type="Proteomes" id="UP000027604">
    <property type="component" value="Chromosome I"/>
</dbReference>
<dbReference type="EMBL" id="HG322949">
    <property type="protein sequence ID" value="CDG86161.1"/>
    <property type="molecule type" value="Genomic_DNA"/>
</dbReference>
<name>W0VDZ9_9BURK</name>
<evidence type="ECO:0008006" key="4">
    <source>
        <dbReference type="Google" id="ProtNLM"/>
    </source>
</evidence>
<protein>
    <recommendedName>
        <fullName evidence="4">HTH cro/C1-type domain-containing protein</fullName>
    </recommendedName>
</protein>
<sequence>MKTPSKHPITPAQSRDARRGLGLSQTQVIQQSKLPGHKLKNFETGSYQPDMTFLKQLSDFYAALGVDLPDDDIAPTPAEQLKPGAAMIRTVQRPCFFISEAVQPELLDECLERMHQNDERIVSLLSTSLKSGMLGGHHDSTVAEHQELFGAMSENYLIFRLLQGNPIVQPVDAAARPTTHAHLLGQFYAKSPLAAASVGAAADEVEEEDAQ</sequence>
<feature type="region of interest" description="Disordered" evidence="1">
    <location>
        <begin position="1"/>
        <end position="22"/>
    </location>
</feature>
<dbReference type="RefSeq" id="WP_038498154.1">
    <property type="nucleotide sequence ID" value="NZ_BCTH01000130.1"/>
</dbReference>
<dbReference type="OrthoDB" id="8819215at2"/>
<proteinExistence type="predicted"/>
<accession>W0VDZ9</accession>
<dbReference type="STRING" id="1349767.GJA_5574"/>
<dbReference type="AlphaFoldDB" id="W0VDZ9"/>
<keyword evidence="3" id="KW-1185">Reference proteome</keyword>
<reference evidence="2 3" key="1">
    <citation type="journal article" date="2015" name="Genome Announc.">
        <title>Genome Sequence of Mushroom Soft-Rot Pathogen Janthinobacterium agaricidamnosum.</title>
        <authorList>
            <person name="Graupner K."/>
            <person name="Lackner G."/>
            <person name="Hertweck C."/>
        </authorList>
    </citation>
    <scope>NUCLEOTIDE SEQUENCE [LARGE SCALE GENOMIC DNA]</scope>
    <source>
        <strain evidence="3">NBRC 102515 / DSM 9628</strain>
    </source>
</reference>
<dbReference type="InterPro" id="IPR010982">
    <property type="entry name" value="Lambda_DNA-bd_dom_sf"/>
</dbReference>
<dbReference type="Gene3D" id="1.10.260.40">
    <property type="entry name" value="lambda repressor-like DNA-binding domains"/>
    <property type="match status" value="1"/>
</dbReference>